<name>D8MJN6_ERWBE</name>
<dbReference type="HOGENOM" id="CLU_1978109_0_0_6"/>
<evidence type="ECO:0000313" key="1">
    <source>
        <dbReference type="EMBL" id="CAX53484.1"/>
    </source>
</evidence>
<sequence>MQKKSQHRFHLFYEWSRILGQGHLLGISNRGNKKILTLLVQCAGVFIQKLEHQSGKLSDRVRNLPCRKSNFVVTCDPANQLARIAWAQTARQQTYEASRQKYTGLTNHSSGFANADIDDTNDPPGC</sequence>
<gene>
    <name evidence="1" type="ordered locus">EbC_pEb17200310</name>
</gene>
<organism evidence="2">
    <name type="scientific">Erwinia billingiae (strain Eb661)</name>
    <dbReference type="NCBI Taxonomy" id="634500"/>
    <lineage>
        <taxon>Bacteria</taxon>
        <taxon>Pseudomonadati</taxon>
        <taxon>Pseudomonadota</taxon>
        <taxon>Gammaproteobacteria</taxon>
        <taxon>Enterobacterales</taxon>
        <taxon>Erwiniaceae</taxon>
        <taxon>Erwinia</taxon>
    </lineage>
</organism>
<evidence type="ECO:0000313" key="2">
    <source>
        <dbReference type="Proteomes" id="UP000008793"/>
    </source>
</evidence>
<dbReference type="AlphaFoldDB" id="D8MJN6"/>
<dbReference type="EMBL" id="FP236830">
    <property type="protein sequence ID" value="CAX53484.1"/>
    <property type="molecule type" value="Genomic_DNA"/>
</dbReference>
<keyword evidence="1" id="KW-0614">Plasmid</keyword>
<accession>D8MJN6</accession>
<proteinExistence type="predicted"/>
<dbReference type="KEGG" id="ebi:EbC_pEb17200310"/>
<geneLocation type="plasmid" evidence="1 2">
    <name>pEB170</name>
</geneLocation>
<dbReference type="Proteomes" id="UP000008793">
    <property type="component" value="Plasmid pEB170"/>
</dbReference>
<reference evidence="1 2" key="1">
    <citation type="journal article" date="2010" name="BMC Genomics">
        <title>Genome comparison of the epiphytic bacteria Erwinia billingiae and E. tasmaniensis with the pear pathogen E. pyrifoliae.</title>
        <authorList>
            <person name="Kube M."/>
            <person name="Migdoll A.M."/>
            <person name="Gehring I."/>
            <person name="Heitmann K."/>
            <person name="Mayer Y."/>
            <person name="Kuhl H."/>
            <person name="Knaust F."/>
            <person name="Geider K."/>
            <person name="Reinhardt R."/>
        </authorList>
    </citation>
    <scope>NUCLEOTIDE SEQUENCE [LARGE SCALE GENOMIC DNA]</scope>
    <source>
        <strain evidence="1 2">Eb661</strain>
        <plasmid evidence="1">pEB170</plasmid>
    </source>
</reference>
<keyword evidence="2" id="KW-1185">Reference proteome</keyword>
<protein>
    <submittedName>
        <fullName evidence="1">Transposase</fullName>
    </submittedName>
</protein>